<protein>
    <submittedName>
        <fullName evidence="7">Thiamine pyrophosphate-binding protein</fullName>
    </submittedName>
</protein>
<dbReference type="EMBL" id="CP106877">
    <property type="protein sequence ID" value="WAA13481.1"/>
    <property type="molecule type" value="Genomic_DNA"/>
</dbReference>
<dbReference type="Proteomes" id="UP001164726">
    <property type="component" value="Chromosome"/>
</dbReference>
<dbReference type="InterPro" id="IPR029061">
    <property type="entry name" value="THDP-binding"/>
</dbReference>
<evidence type="ECO:0000256" key="3">
    <source>
        <dbReference type="RuleBase" id="RU362132"/>
    </source>
</evidence>
<dbReference type="GO" id="GO:0009099">
    <property type="term" value="P:L-valine biosynthetic process"/>
    <property type="evidence" value="ECO:0007669"/>
    <property type="project" value="TreeGrafter"/>
</dbReference>
<dbReference type="InterPro" id="IPR011766">
    <property type="entry name" value="TPP_enzyme_TPP-bd"/>
</dbReference>
<evidence type="ECO:0000256" key="2">
    <source>
        <dbReference type="ARBA" id="ARBA00023052"/>
    </source>
</evidence>
<dbReference type="GO" id="GO:0050660">
    <property type="term" value="F:flavin adenine dinucleotide binding"/>
    <property type="evidence" value="ECO:0007669"/>
    <property type="project" value="TreeGrafter"/>
</dbReference>
<gene>
    <name evidence="7" type="ORF">OE105_05055</name>
</gene>
<dbReference type="Gene3D" id="3.40.50.970">
    <property type="match status" value="2"/>
</dbReference>
<feature type="domain" description="Thiamine pyrophosphate enzyme N-terminal TPP-binding" evidence="6">
    <location>
        <begin position="6"/>
        <end position="119"/>
    </location>
</feature>
<dbReference type="CDD" id="cd07035">
    <property type="entry name" value="TPP_PYR_POX_like"/>
    <property type="match status" value="1"/>
</dbReference>
<evidence type="ECO:0000313" key="8">
    <source>
        <dbReference type="Proteomes" id="UP001164726"/>
    </source>
</evidence>
<evidence type="ECO:0000256" key="1">
    <source>
        <dbReference type="ARBA" id="ARBA00007812"/>
    </source>
</evidence>
<dbReference type="AlphaFoldDB" id="A0A9E8M2P6"/>
<dbReference type="GO" id="GO:0000287">
    <property type="term" value="F:magnesium ion binding"/>
    <property type="evidence" value="ECO:0007669"/>
    <property type="project" value="InterPro"/>
</dbReference>
<dbReference type="GO" id="GO:0009097">
    <property type="term" value="P:isoleucine biosynthetic process"/>
    <property type="evidence" value="ECO:0007669"/>
    <property type="project" value="TreeGrafter"/>
</dbReference>
<dbReference type="PANTHER" id="PTHR18968">
    <property type="entry name" value="THIAMINE PYROPHOSPHATE ENZYMES"/>
    <property type="match status" value="1"/>
</dbReference>
<proteinExistence type="inferred from homology"/>
<keyword evidence="2 3" id="KW-0786">Thiamine pyrophosphate</keyword>
<dbReference type="PROSITE" id="PS00187">
    <property type="entry name" value="TPP_ENZYMES"/>
    <property type="match status" value="1"/>
</dbReference>
<sequence length="548" mass="61149">MKQKINGAKAVVECLKIEGVSKVFTVPGESFLPILDALYDEKKIQVISARHEGGAAFMAEGYAKASLKPGVVFATRGVGATNLSIGVHTAKQDSTPMIIFIGQVHSKFLGREGFQEIDIPRLFQPIAKWTVEIQDPERIPELVQRGFRIAQSGRPGPVVISLPEDVLKKEGVMNFAPKMMRPKPKPSSDELKEIKSWMERAKRPVIIAGGGVKQAKAETVLVQVAETFSFPVFASFRRHDVFPNNHPLYVGHMGIGMGKEVIQTVQEADLIFALGTRLSEITTNDYQLITHDKTLIHIDIEYDTIGKSFPPTLGILSDIKEGLKELLHIDFPKSVPWKEWALLKGRRYQESVRQQFFEQSSIYKQVIDVLRNNLPKNTIITNDAGNFAGWLHQFYPFEKPQTYIGPTSGAMGYGLPAAIGAKIATPQRTVVSLSGDGGFFMTFQELETAVRYEIPIISLVFNNEMYGTIRMHQEIEYPNRPIGTDLGNISFIDLAKSVGANGYRAKNRVEFEQALHLALRNLRPSVIEIITGKEQISVHHTLTKLQNK</sequence>
<dbReference type="Gene3D" id="3.40.50.1220">
    <property type="entry name" value="TPP-binding domain"/>
    <property type="match status" value="1"/>
</dbReference>
<dbReference type="KEGG" id="fhl:OE105_05055"/>
<dbReference type="Pfam" id="PF02775">
    <property type="entry name" value="TPP_enzyme_C"/>
    <property type="match status" value="1"/>
</dbReference>
<dbReference type="Pfam" id="PF00205">
    <property type="entry name" value="TPP_enzyme_M"/>
    <property type="match status" value="1"/>
</dbReference>
<dbReference type="InterPro" id="IPR012000">
    <property type="entry name" value="Thiamin_PyroP_enz_cen_dom"/>
</dbReference>
<dbReference type="GO" id="GO:0005948">
    <property type="term" value="C:acetolactate synthase complex"/>
    <property type="evidence" value="ECO:0007669"/>
    <property type="project" value="TreeGrafter"/>
</dbReference>
<dbReference type="SUPFAM" id="SSF52518">
    <property type="entry name" value="Thiamin diphosphate-binding fold (THDP-binding)"/>
    <property type="match status" value="2"/>
</dbReference>
<feature type="domain" description="Thiamine pyrophosphate enzyme central" evidence="4">
    <location>
        <begin position="192"/>
        <end position="326"/>
    </location>
</feature>
<dbReference type="InterPro" id="IPR012001">
    <property type="entry name" value="Thiamin_PyroP_enz_TPP-bd_dom"/>
</dbReference>
<dbReference type="InterPro" id="IPR029035">
    <property type="entry name" value="DHS-like_NAD/FAD-binding_dom"/>
</dbReference>
<feature type="domain" description="Thiamine pyrophosphate enzyme TPP-binding" evidence="5">
    <location>
        <begin position="383"/>
        <end position="529"/>
    </location>
</feature>
<keyword evidence="8" id="KW-1185">Reference proteome</keyword>
<evidence type="ECO:0000313" key="7">
    <source>
        <dbReference type="EMBL" id="WAA13481.1"/>
    </source>
</evidence>
<dbReference type="PANTHER" id="PTHR18968:SF120">
    <property type="entry name" value="ACETOLACTATE SYNTHASE LARGE SUBUNIT"/>
    <property type="match status" value="1"/>
</dbReference>
<organism evidence="7 8">
    <name type="scientific">Fervidibacillus halotolerans</name>
    <dbReference type="NCBI Taxonomy" id="2980027"/>
    <lineage>
        <taxon>Bacteria</taxon>
        <taxon>Bacillati</taxon>
        <taxon>Bacillota</taxon>
        <taxon>Bacilli</taxon>
        <taxon>Bacillales</taxon>
        <taxon>Bacillaceae</taxon>
        <taxon>Fervidibacillus</taxon>
    </lineage>
</organism>
<dbReference type="CDD" id="cd00568">
    <property type="entry name" value="TPP_enzymes"/>
    <property type="match status" value="1"/>
</dbReference>
<comment type="similarity">
    <text evidence="1 3">Belongs to the TPP enzyme family.</text>
</comment>
<reference evidence="7" key="1">
    <citation type="submission" date="2022-09" db="EMBL/GenBank/DDBJ databases">
        <title>Complete Genomes of Fervidibacillus albus and Fervidibacillus halotolerans isolated from tidal flat sediments.</title>
        <authorList>
            <person name="Kwon K.K."/>
            <person name="Yang S.-H."/>
            <person name="Park M.J."/>
            <person name="Oh H.-M."/>
        </authorList>
    </citation>
    <scope>NUCLEOTIDE SEQUENCE</scope>
    <source>
        <strain evidence="7">MEBiC13594</strain>
    </source>
</reference>
<dbReference type="Pfam" id="PF02776">
    <property type="entry name" value="TPP_enzyme_N"/>
    <property type="match status" value="1"/>
</dbReference>
<dbReference type="NCBIfam" id="NF006052">
    <property type="entry name" value="PRK08199.1"/>
    <property type="match status" value="1"/>
</dbReference>
<dbReference type="InterPro" id="IPR045229">
    <property type="entry name" value="TPP_enz"/>
</dbReference>
<dbReference type="SUPFAM" id="SSF52467">
    <property type="entry name" value="DHS-like NAD/FAD-binding domain"/>
    <property type="match status" value="1"/>
</dbReference>
<evidence type="ECO:0000259" key="5">
    <source>
        <dbReference type="Pfam" id="PF02775"/>
    </source>
</evidence>
<name>A0A9E8M2P6_9BACI</name>
<dbReference type="GO" id="GO:0030976">
    <property type="term" value="F:thiamine pyrophosphate binding"/>
    <property type="evidence" value="ECO:0007669"/>
    <property type="project" value="InterPro"/>
</dbReference>
<evidence type="ECO:0000259" key="6">
    <source>
        <dbReference type="Pfam" id="PF02776"/>
    </source>
</evidence>
<evidence type="ECO:0000259" key="4">
    <source>
        <dbReference type="Pfam" id="PF00205"/>
    </source>
</evidence>
<dbReference type="RefSeq" id="WP_275421649.1">
    <property type="nucleotide sequence ID" value="NZ_CP106877.1"/>
</dbReference>
<accession>A0A9E8M2P6</accession>
<dbReference type="FunFam" id="3.40.50.970:FF:000007">
    <property type="entry name" value="Acetolactate synthase"/>
    <property type="match status" value="1"/>
</dbReference>
<dbReference type="InterPro" id="IPR000399">
    <property type="entry name" value="TPP-bd_CS"/>
</dbReference>
<dbReference type="GO" id="GO:0003984">
    <property type="term" value="F:acetolactate synthase activity"/>
    <property type="evidence" value="ECO:0007669"/>
    <property type="project" value="TreeGrafter"/>
</dbReference>